<feature type="domain" description="SCP" evidence="2">
    <location>
        <begin position="36"/>
        <end position="166"/>
    </location>
</feature>
<accession>A0ABM4DFA4</accession>
<dbReference type="RefSeq" id="XP_065673103.1">
    <property type="nucleotide sequence ID" value="XM_065817031.1"/>
</dbReference>
<keyword evidence="3" id="KW-1185">Reference proteome</keyword>
<gene>
    <name evidence="4" type="primary">LOC105845933</name>
</gene>
<dbReference type="PRINTS" id="PR00837">
    <property type="entry name" value="V5TPXLIKE"/>
</dbReference>
<dbReference type="SMART" id="SM00198">
    <property type="entry name" value="SCP"/>
    <property type="match status" value="1"/>
</dbReference>
<protein>
    <submittedName>
        <fullName evidence="4">Uncharacterized protein LOC105845933 isoform X1</fullName>
    </submittedName>
</protein>
<dbReference type="Proteomes" id="UP001652625">
    <property type="component" value="Chromosome 14"/>
</dbReference>
<evidence type="ECO:0000313" key="4">
    <source>
        <dbReference type="RefSeq" id="XP_065673103.1"/>
    </source>
</evidence>
<dbReference type="InterPro" id="IPR001283">
    <property type="entry name" value="CRISP-related"/>
</dbReference>
<organism evidence="3 4">
    <name type="scientific">Hydra vulgaris</name>
    <name type="common">Hydra</name>
    <name type="synonym">Hydra attenuata</name>
    <dbReference type="NCBI Taxonomy" id="6087"/>
    <lineage>
        <taxon>Eukaryota</taxon>
        <taxon>Metazoa</taxon>
        <taxon>Cnidaria</taxon>
        <taxon>Hydrozoa</taxon>
        <taxon>Hydroidolina</taxon>
        <taxon>Anthoathecata</taxon>
        <taxon>Aplanulata</taxon>
        <taxon>Hydridae</taxon>
        <taxon>Hydra</taxon>
    </lineage>
</organism>
<sequence length="208" mass="24212">MSNLHITVIESFGFLWKLLLWICIADLELEAFITENDKWIALDSHNKLRSMHFADALLWSNQLEKAAEDRVSVLLFQNQNLDSQLVESKSYNENSFVSNNHIGVSKVIKYWYEKGGNYTYNENDRSAPSFTQIIWKDTKYVGCATKSNDHNYAVICYYEPGGNNDNIFQRNVFPPMAPVVIEESEDEIYPFLTKKIIRKRNKQKQIAN</sequence>
<feature type="signal peptide" evidence="1">
    <location>
        <begin position="1"/>
        <end position="31"/>
    </location>
</feature>
<dbReference type="SUPFAM" id="SSF55797">
    <property type="entry name" value="PR-1-like"/>
    <property type="match status" value="1"/>
</dbReference>
<dbReference type="InterPro" id="IPR014044">
    <property type="entry name" value="CAP_dom"/>
</dbReference>
<dbReference type="InterPro" id="IPR035940">
    <property type="entry name" value="CAP_sf"/>
</dbReference>
<evidence type="ECO:0000313" key="3">
    <source>
        <dbReference type="Proteomes" id="UP001652625"/>
    </source>
</evidence>
<reference evidence="4" key="1">
    <citation type="submission" date="2025-08" db="UniProtKB">
        <authorList>
            <consortium name="RefSeq"/>
        </authorList>
    </citation>
    <scope>IDENTIFICATION</scope>
</reference>
<dbReference type="Pfam" id="PF00188">
    <property type="entry name" value="CAP"/>
    <property type="match status" value="1"/>
</dbReference>
<name>A0ABM4DFA4_HYDVU</name>
<dbReference type="PANTHER" id="PTHR10334">
    <property type="entry name" value="CYSTEINE-RICH SECRETORY PROTEIN-RELATED"/>
    <property type="match status" value="1"/>
</dbReference>
<dbReference type="GeneID" id="105845933"/>
<keyword evidence="1" id="KW-0732">Signal</keyword>
<feature type="chain" id="PRO_5047276100" evidence="1">
    <location>
        <begin position="32"/>
        <end position="208"/>
    </location>
</feature>
<dbReference type="Gene3D" id="3.40.33.10">
    <property type="entry name" value="CAP"/>
    <property type="match status" value="1"/>
</dbReference>
<proteinExistence type="predicted"/>
<evidence type="ECO:0000259" key="2">
    <source>
        <dbReference type="SMART" id="SM00198"/>
    </source>
</evidence>
<evidence type="ECO:0000256" key="1">
    <source>
        <dbReference type="SAM" id="SignalP"/>
    </source>
</evidence>